<dbReference type="GO" id="GO:0005524">
    <property type="term" value="F:ATP binding"/>
    <property type="evidence" value="ECO:0007669"/>
    <property type="project" value="UniProtKB-KW"/>
</dbReference>
<evidence type="ECO:0000256" key="1">
    <source>
        <dbReference type="ARBA" id="ARBA00009897"/>
    </source>
</evidence>
<comment type="caution">
    <text evidence="12">The sequence shown here is derived from an EMBL/GenBank/DDBJ whole genome shotgun (WGS) entry which is preliminary data.</text>
</comment>
<dbReference type="InterPro" id="IPR014746">
    <property type="entry name" value="Gln_synth/guanido_kin_cat_dom"/>
</dbReference>
<dbReference type="AlphaFoldDB" id="A0AAD1UDV8"/>
<dbReference type="PROSITE" id="PS00181">
    <property type="entry name" value="GLNA_ATP"/>
    <property type="match status" value="1"/>
</dbReference>
<comment type="catalytic activity">
    <reaction evidence="6 9">
        <text>L-glutamate + NH4(+) + ATP = L-glutamine + ADP + phosphate + H(+)</text>
        <dbReference type="Rhea" id="RHEA:16169"/>
        <dbReference type="ChEBI" id="CHEBI:15378"/>
        <dbReference type="ChEBI" id="CHEBI:28938"/>
        <dbReference type="ChEBI" id="CHEBI:29985"/>
        <dbReference type="ChEBI" id="CHEBI:30616"/>
        <dbReference type="ChEBI" id="CHEBI:43474"/>
        <dbReference type="ChEBI" id="CHEBI:58359"/>
        <dbReference type="ChEBI" id="CHEBI:456216"/>
        <dbReference type="EC" id="6.3.1.2"/>
    </reaction>
</comment>
<dbReference type="FunFam" id="3.30.590.10:FF:000004">
    <property type="entry name" value="Glutamine synthetase"/>
    <property type="match status" value="1"/>
</dbReference>
<comment type="similarity">
    <text evidence="1 7 8">Belongs to the glutamine synthetase family.</text>
</comment>
<keyword evidence="13" id="KW-1185">Reference proteome</keyword>
<evidence type="ECO:0000256" key="3">
    <source>
        <dbReference type="ARBA" id="ARBA00022598"/>
    </source>
</evidence>
<dbReference type="SMART" id="SM01230">
    <property type="entry name" value="Gln-synt_C"/>
    <property type="match status" value="1"/>
</dbReference>
<feature type="domain" description="GS catalytic" evidence="11">
    <location>
        <begin position="109"/>
        <end position="387"/>
    </location>
</feature>
<keyword evidence="5 9" id="KW-0067">ATP-binding</keyword>
<dbReference type="GO" id="GO:0005737">
    <property type="term" value="C:cytoplasm"/>
    <property type="evidence" value="ECO:0007669"/>
    <property type="project" value="TreeGrafter"/>
</dbReference>
<dbReference type="PANTHER" id="PTHR20852">
    <property type="entry name" value="GLUTAMINE SYNTHETASE"/>
    <property type="match status" value="1"/>
</dbReference>
<dbReference type="InterPro" id="IPR050292">
    <property type="entry name" value="Glutamine_Synthetase"/>
</dbReference>
<reference evidence="12" key="1">
    <citation type="submission" date="2023-07" db="EMBL/GenBank/DDBJ databases">
        <authorList>
            <consortium name="AG Swart"/>
            <person name="Singh M."/>
            <person name="Singh A."/>
            <person name="Seah K."/>
            <person name="Emmerich C."/>
        </authorList>
    </citation>
    <scope>NUCLEOTIDE SEQUENCE</scope>
    <source>
        <strain evidence="12">DP1</strain>
    </source>
</reference>
<evidence type="ECO:0000256" key="8">
    <source>
        <dbReference type="RuleBase" id="RU000384"/>
    </source>
</evidence>
<dbReference type="EMBL" id="CAMPGE010007275">
    <property type="protein sequence ID" value="CAI2366196.1"/>
    <property type="molecule type" value="Genomic_DNA"/>
</dbReference>
<dbReference type="GO" id="GO:0006542">
    <property type="term" value="P:glutamine biosynthetic process"/>
    <property type="evidence" value="ECO:0007669"/>
    <property type="project" value="InterPro"/>
</dbReference>
<dbReference type="InterPro" id="IPR027303">
    <property type="entry name" value="Gln_synth_gly_rich_site"/>
</dbReference>
<dbReference type="Proteomes" id="UP001295684">
    <property type="component" value="Unassembled WGS sequence"/>
</dbReference>
<protein>
    <recommendedName>
        <fullName evidence="2 9">Glutamine synthetase</fullName>
        <ecNumber evidence="2 9">6.3.1.2</ecNumber>
    </recommendedName>
</protein>
<keyword evidence="4 9" id="KW-0547">Nucleotide-binding</keyword>
<evidence type="ECO:0000259" key="10">
    <source>
        <dbReference type="PROSITE" id="PS51986"/>
    </source>
</evidence>
<dbReference type="Pfam" id="PF00120">
    <property type="entry name" value="Gln-synt_C"/>
    <property type="match status" value="1"/>
</dbReference>
<evidence type="ECO:0000313" key="13">
    <source>
        <dbReference type="Proteomes" id="UP001295684"/>
    </source>
</evidence>
<dbReference type="InterPro" id="IPR008146">
    <property type="entry name" value="Gln_synth_cat_dom"/>
</dbReference>
<dbReference type="PANTHER" id="PTHR20852:SF57">
    <property type="entry name" value="GLUTAMINE SYNTHETASE 2 CYTOPLASMIC"/>
    <property type="match status" value="1"/>
</dbReference>
<dbReference type="Gene3D" id="3.10.20.70">
    <property type="entry name" value="Glutamine synthetase, N-terminal domain"/>
    <property type="match status" value="1"/>
</dbReference>
<dbReference type="PROSITE" id="PS51987">
    <property type="entry name" value="GS_CATALYTIC"/>
    <property type="match status" value="1"/>
</dbReference>
<dbReference type="SUPFAM" id="SSF54368">
    <property type="entry name" value="Glutamine synthetase, N-terminal domain"/>
    <property type="match status" value="1"/>
</dbReference>
<evidence type="ECO:0000256" key="4">
    <source>
        <dbReference type="ARBA" id="ARBA00022741"/>
    </source>
</evidence>
<dbReference type="GO" id="GO:0004356">
    <property type="term" value="F:glutamine synthetase activity"/>
    <property type="evidence" value="ECO:0007669"/>
    <property type="project" value="UniProtKB-EC"/>
</dbReference>
<evidence type="ECO:0000256" key="5">
    <source>
        <dbReference type="ARBA" id="ARBA00022840"/>
    </source>
</evidence>
<gene>
    <name evidence="12" type="ORF">ECRASSUSDP1_LOCUS7467</name>
</gene>
<name>A0AAD1UDV8_EUPCR</name>
<evidence type="ECO:0000259" key="11">
    <source>
        <dbReference type="PROSITE" id="PS51987"/>
    </source>
</evidence>
<evidence type="ECO:0000256" key="9">
    <source>
        <dbReference type="RuleBase" id="RU004356"/>
    </source>
</evidence>
<evidence type="ECO:0000256" key="6">
    <source>
        <dbReference type="ARBA" id="ARBA00049436"/>
    </source>
</evidence>
<organism evidence="12 13">
    <name type="scientific">Euplotes crassus</name>
    <dbReference type="NCBI Taxonomy" id="5936"/>
    <lineage>
        <taxon>Eukaryota</taxon>
        <taxon>Sar</taxon>
        <taxon>Alveolata</taxon>
        <taxon>Ciliophora</taxon>
        <taxon>Intramacronucleata</taxon>
        <taxon>Spirotrichea</taxon>
        <taxon>Hypotrichia</taxon>
        <taxon>Euplotida</taxon>
        <taxon>Euplotidae</taxon>
        <taxon>Moneuplotes</taxon>
    </lineage>
</organism>
<dbReference type="PROSITE" id="PS51986">
    <property type="entry name" value="GS_BETA_GRASP"/>
    <property type="match status" value="1"/>
</dbReference>
<evidence type="ECO:0000313" key="12">
    <source>
        <dbReference type="EMBL" id="CAI2366196.1"/>
    </source>
</evidence>
<proteinExistence type="inferred from homology"/>
<evidence type="ECO:0000256" key="7">
    <source>
        <dbReference type="PROSITE-ProRule" id="PRU01330"/>
    </source>
</evidence>
<dbReference type="InterPro" id="IPR036651">
    <property type="entry name" value="Gln_synt_N_sf"/>
</dbReference>
<dbReference type="PROSITE" id="PS00180">
    <property type="entry name" value="GLNA_1"/>
    <property type="match status" value="1"/>
</dbReference>
<dbReference type="Gene3D" id="3.30.590.10">
    <property type="entry name" value="Glutamine synthetase/guanido kinase, catalytic domain"/>
    <property type="match status" value="1"/>
</dbReference>
<dbReference type="EC" id="6.3.1.2" evidence="2 9"/>
<evidence type="ECO:0000256" key="2">
    <source>
        <dbReference type="ARBA" id="ARBA00012937"/>
    </source>
</evidence>
<dbReference type="InterPro" id="IPR027302">
    <property type="entry name" value="Gln_synth_N_conserv_site"/>
</dbReference>
<sequence>MKPFYGCYHTNFDEWQQHDRIMAEYIWIDGTGINLRSKSRSLDKKIECLADLPDWNFDGSSTEQACTEDSEVIIKPVAYFKDPFRGGDNLLVLCSSYSWTDETRTELKPANTNFRYFSEPIFEECKDEQPWYGIEQEYYLMECSNAFTQWPLGWPEGGFPSSQGPYYCSVGATVCYGRAVVDTHYRACLAAGVNISGTNGETMPGQWEFQVGPCEGISIGDHLWMARYLLERVSEDLGVAVSFDPKPIKGDWAGAGGHVNFSTKTMREEGGLKEIYEAVDKMKERQKEHLDLYGLDNEKRLTGKNETCAHGEFTCGVGDRTASIRIPTSVESSKMGYLEDRRPASNLDPYLVGAILVSTCVIGESKHEEAMFEHFNNWKAEREALKD</sequence>
<accession>A0AAD1UDV8</accession>
<dbReference type="SUPFAM" id="SSF55931">
    <property type="entry name" value="Glutamine synthetase/guanido kinase"/>
    <property type="match status" value="1"/>
</dbReference>
<dbReference type="InterPro" id="IPR008147">
    <property type="entry name" value="Gln_synt_N"/>
</dbReference>
<keyword evidence="3 9" id="KW-0436">Ligase</keyword>
<feature type="domain" description="GS beta-grasp" evidence="10">
    <location>
        <begin position="21"/>
        <end position="101"/>
    </location>
</feature>